<keyword evidence="1" id="KW-0732">Signal</keyword>
<comment type="caution">
    <text evidence="2">The sequence shown here is derived from an EMBL/GenBank/DDBJ whole genome shotgun (WGS) entry which is preliminary data.</text>
</comment>
<organism evidence="2 3">
    <name type="scientific">Reticulomyxa filosa</name>
    <dbReference type="NCBI Taxonomy" id="46433"/>
    <lineage>
        <taxon>Eukaryota</taxon>
        <taxon>Sar</taxon>
        <taxon>Rhizaria</taxon>
        <taxon>Retaria</taxon>
        <taxon>Foraminifera</taxon>
        <taxon>Monothalamids</taxon>
        <taxon>Reticulomyxidae</taxon>
        <taxon>Reticulomyxa</taxon>
    </lineage>
</organism>
<proteinExistence type="predicted"/>
<feature type="chain" id="PRO_5004974270" evidence="1">
    <location>
        <begin position="34"/>
        <end position="449"/>
    </location>
</feature>
<reference evidence="2 3" key="1">
    <citation type="journal article" date="2013" name="Curr. Biol.">
        <title>The Genome of the Foraminiferan Reticulomyxa filosa.</title>
        <authorList>
            <person name="Glockner G."/>
            <person name="Hulsmann N."/>
            <person name="Schleicher M."/>
            <person name="Noegel A.A."/>
            <person name="Eichinger L."/>
            <person name="Gallinger C."/>
            <person name="Pawlowski J."/>
            <person name="Sierra R."/>
            <person name="Euteneuer U."/>
            <person name="Pillet L."/>
            <person name="Moustafa A."/>
            <person name="Platzer M."/>
            <person name="Groth M."/>
            <person name="Szafranski K."/>
            <person name="Schliwa M."/>
        </authorList>
    </citation>
    <scope>NUCLEOTIDE SEQUENCE [LARGE SCALE GENOMIC DNA]</scope>
</reference>
<evidence type="ECO:0000313" key="2">
    <source>
        <dbReference type="EMBL" id="ETO05478.1"/>
    </source>
</evidence>
<gene>
    <name evidence="2" type="ORF">RFI_31917</name>
</gene>
<evidence type="ECO:0000313" key="3">
    <source>
        <dbReference type="Proteomes" id="UP000023152"/>
    </source>
</evidence>
<evidence type="ECO:0000256" key="1">
    <source>
        <dbReference type="SAM" id="SignalP"/>
    </source>
</evidence>
<feature type="signal peptide" evidence="1">
    <location>
        <begin position="1"/>
        <end position="33"/>
    </location>
</feature>
<keyword evidence="3" id="KW-1185">Reference proteome</keyword>
<name>X6LU90_RETFI</name>
<protein>
    <submittedName>
        <fullName evidence="2">Uncharacterized protein</fullName>
    </submittedName>
</protein>
<sequence>MIGGLSEKRRYMVALLFSCVLLWLLWWSSSNWGYEKAITNGRGGMSERIAEVQIIRGYNDNNNDNDYNAEIITSNGEERYNTEFDVNEIARKGKWKGYDYANEKEERRNNFEKELKENEEIGKRLLKGEREAYKNKEKYYVDPEIYKEYTREYIQNEWKNKKGHVNEKYLKGGHPSCPIIESKDSVLSKEDKNIEKIKKMSIYFTHNCCKKTGPPHEETAYKNGKFDMVYHYMMNNITLEFRDKNKHILNQSRGAGYWLWKPWIILDALIYKAKPCDIICYCDTGAWWNNTAAPLWELASKMKYGVLTFNHYTSYSPVVNLTERLWSKRDAYIILGVDTVKIYDTIIRKATFSCYQKNPDSIHFLNEWLYFSSHPHLIITDTPSSILPNIHDFKENRHDQTILSLLSKKFGIPALSDPSQYGAPDRALFGPIVNHWKAPWIIKHTRGKQ</sequence>
<dbReference type="Proteomes" id="UP000023152">
    <property type="component" value="Unassembled WGS sequence"/>
</dbReference>
<dbReference type="AlphaFoldDB" id="X6LU90"/>
<accession>X6LU90</accession>
<dbReference type="OrthoDB" id="10027231at2759"/>
<dbReference type="EMBL" id="ASPP01028079">
    <property type="protein sequence ID" value="ETO05478.1"/>
    <property type="molecule type" value="Genomic_DNA"/>
</dbReference>